<dbReference type="PRINTS" id="PR01438">
    <property type="entry name" value="UNVRSLSTRESS"/>
</dbReference>
<dbReference type="SUPFAM" id="SSF52402">
    <property type="entry name" value="Adenine nucleotide alpha hydrolases-like"/>
    <property type="match status" value="2"/>
</dbReference>
<keyword evidence="4" id="KW-1185">Reference proteome</keyword>
<dbReference type="EMBL" id="JBHSFP010000004">
    <property type="protein sequence ID" value="MFC4530753.1"/>
    <property type="molecule type" value="Genomic_DNA"/>
</dbReference>
<dbReference type="Proteomes" id="UP001596004">
    <property type="component" value="Unassembled WGS sequence"/>
</dbReference>
<protein>
    <submittedName>
        <fullName evidence="3">Universal stress protein</fullName>
    </submittedName>
</protein>
<evidence type="ECO:0000256" key="1">
    <source>
        <dbReference type="ARBA" id="ARBA00008791"/>
    </source>
</evidence>
<dbReference type="Gene3D" id="3.40.50.620">
    <property type="entry name" value="HUPs"/>
    <property type="match status" value="2"/>
</dbReference>
<dbReference type="Pfam" id="PF00582">
    <property type="entry name" value="Usp"/>
    <property type="match status" value="2"/>
</dbReference>
<dbReference type="InterPro" id="IPR006016">
    <property type="entry name" value="UspA"/>
</dbReference>
<accession>A0ABV9CDB4</accession>
<dbReference type="InterPro" id="IPR006015">
    <property type="entry name" value="Universal_stress_UspA"/>
</dbReference>
<reference evidence="4" key="1">
    <citation type="journal article" date="2019" name="Int. J. Syst. Evol. Microbiol.">
        <title>The Global Catalogue of Microorganisms (GCM) 10K type strain sequencing project: providing services to taxonomists for standard genome sequencing and annotation.</title>
        <authorList>
            <consortium name="The Broad Institute Genomics Platform"/>
            <consortium name="The Broad Institute Genome Sequencing Center for Infectious Disease"/>
            <person name="Wu L."/>
            <person name="Ma J."/>
        </authorList>
    </citation>
    <scope>NUCLEOTIDE SEQUENCE [LARGE SCALE GENOMIC DNA]</scope>
    <source>
        <strain evidence="4">CGMCC 4.7132</strain>
    </source>
</reference>
<evidence type="ECO:0000259" key="2">
    <source>
        <dbReference type="Pfam" id="PF00582"/>
    </source>
</evidence>
<feature type="domain" description="UspA" evidence="2">
    <location>
        <begin position="1"/>
        <end position="139"/>
    </location>
</feature>
<dbReference type="InterPro" id="IPR014729">
    <property type="entry name" value="Rossmann-like_a/b/a_fold"/>
</dbReference>
<comment type="caution">
    <text evidence="3">The sequence shown here is derived from an EMBL/GenBank/DDBJ whole genome shotgun (WGS) entry which is preliminary data.</text>
</comment>
<proteinExistence type="inferred from homology"/>
<dbReference type="PANTHER" id="PTHR46553:SF3">
    <property type="entry name" value="ADENINE NUCLEOTIDE ALPHA HYDROLASES-LIKE SUPERFAMILY PROTEIN"/>
    <property type="match status" value="1"/>
</dbReference>
<feature type="domain" description="UspA" evidence="2">
    <location>
        <begin position="152"/>
        <end position="289"/>
    </location>
</feature>
<name>A0ABV9CDB4_9ACTN</name>
<comment type="similarity">
    <text evidence="1">Belongs to the universal stress protein A family.</text>
</comment>
<organism evidence="3 4">
    <name type="scientific">Sphaerisporangium dianthi</name>
    <dbReference type="NCBI Taxonomy" id="1436120"/>
    <lineage>
        <taxon>Bacteria</taxon>
        <taxon>Bacillati</taxon>
        <taxon>Actinomycetota</taxon>
        <taxon>Actinomycetes</taxon>
        <taxon>Streptosporangiales</taxon>
        <taxon>Streptosporangiaceae</taxon>
        <taxon>Sphaerisporangium</taxon>
    </lineage>
</organism>
<gene>
    <name evidence="3" type="ORF">ACFO60_08245</name>
</gene>
<sequence length="302" mass="31640">MNRHVVAGVDGSPPSLAAVRWAAGDAMRRERGLLIVHVVDPWVFDQPLATPPGFRESLSERSAAVLAEAAGTAREHFPGLDTRTATLTGTVREELLIAARDAETLVVGSRGLGGFLGLVLGSVSMGVAGHARCPVVVVRDAGRAASGVPAAYGEIVVGHDASPESDAALGYAFEEAARRGAVLRAIYAWQVDVFLPMFASYTSDLERIYDFGRSAAQDQLAPWREKFPRVRLRDSVVRAHPVEALCQASSEADLLVVGSRGRGGLGSAVLGSVGHGVLHHAYSPVAVVRSRPLSPADGSPGG</sequence>
<dbReference type="RefSeq" id="WP_380838803.1">
    <property type="nucleotide sequence ID" value="NZ_JBHSFP010000004.1"/>
</dbReference>
<dbReference type="PANTHER" id="PTHR46553">
    <property type="entry name" value="ADENINE NUCLEOTIDE ALPHA HYDROLASES-LIKE SUPERFAMILY PROTEIN"/>
    <property type="match status" value="1"/>
</dbReference>
<evidence type="ECO:0000313" key="4">
    <source>
        <dbReference type="Proteomes" id="UP001596004"/>
    </source>
</evidence>
<evidence type="ECO:0000313" key="3">
    <source>
        <dbReference type="EMBL" id="MFC4530753.1"/>
    </source>
</evidence>